<dbReference type="InterPro" id="IPR051162">
    <property type="entry name" value="T4SS_component"/>
</dbReference>
<comment type="caution">
    <text evidence="3">The sequence shown here is derived from an EMBL/GenBank/DDBJ whole genome shotgun (WGS) entry which is preliminary data.</text>
</comment>
<dbReference type="InterPro" id="IPR027417">
    <property type="entry name" value="P-loop_NTPase"/>
</dbReference>
<feature type="compositionally biased region" description="Polar residues" evidence="1">
    <location>
        <begin position="495"/>
        <end position="509"/>
    </location>
</feature>
<organism evidence="3 4">
    <name type="scientific">Candidatus Wolfebacteria bacterium GW2011_GWC2_39_22</name>
    <dbReference type="NCBI Taxonomy" id="1619013"/>
    <lineage>
        <taxon>Bacteria</taxon>
        <taxon>Candidatus Wolfeibacteriota</taxon>
    </lineage>
</organism>
<dbReference type="InterPro" id="IPR019476">
    <property type="entry name" value="T4SS_TraD_DNA-bd"/>
</dbReference>
<reference evidence="3 4" key="1">
    <citation type="journal article" date="2015" name="Nature">
        <title>rRNA introns, odd ribosomes, and small enigmatic genomes across a large radiation of phyla.</title>
        <authorList>
            <person name="Brown C.T."/>
            <person name="Hug L.A."/>
            <person name="Thomas B.C."/>
            <person name="Sharon I."/>
            <person name="Castelle C.J."/>
            <person name="Singh A."/>
            <person name="Wilkins M.J."/>
            <person name="Williams K.H."/>
            <person name="Banfield J.F."/>
        </authorList>
    </citation>
    <scope>NUCLEOTIDE SEQUENCE [LARGE SCALE GENOMIC DNA]</scope>
</reference>
<evidence type="ECO:0000259" key="2">
    <source>
        <dbReference type="Pfam" id="PF10412"/>
    </source>
</evidence>
<dbReference type="PANTHER" id="PTHR30121">
    <property type="entry name" value="UNCHARACTERIZED PROTEIN YJGR-RELATED"/>
    <property type="match status" value="1"/>
</dbReference>
<feature type="domain" description="Type IV secretion system coupling protein TraD DNA-binding" evidence="2">
    <location>
        <begin position="26"/>
        <end position="340"/>
    </location>
</feature>
<dbReference type="Proteomes" id="UP000034665">
    <property type="component" value="Unassembled WGS sequence"/>
</dbReference>
<feature type="region of interest" description="Disordered" evidence="1">
    <location>
        <begin position="573"/>
        <end position="634"/>
    </location>
</feature>
<evidence type="ECO:0000313" key="3">
    <source>
        <dbReference type="EMBL" id="KKR12765.1"/>
    </source>
</evidence>
<dbReference type="CDD" id="cd01127">
    <property type="entry name" value="TrwB_TraG_TraD_VirD4"/>
    <property type="match status" value="1"/>
</dbReference>
<evidence type="ECO:0000256" key="1">
    <source>
        <dbReference type="SAM" id="MobiDB-lite"/>
    </source>
</evidence>
<gene>
    <name evidence="3" type="ORF">UT41_C0001G0309</name>
</gene>
<dbReference type="Gene3D" id="3.40.50.300">
    <property type="entry name" value="P-loop containing nucleotide triphosphate hydrolases"/>
    <property type="match status" value="2"/>
</dbReference>
<feature type="compositionally biased region" description="Basic and acidic residues" evidence="1">
    <location>
        <begin position="451"/>
        <end position="462"/>
    </location>
</feature>
<dbReference type="PANTHER" id="PTHR30121:SF11">
    <property type="entry name" value="AAA+ ATPASE DOMAIN-CONTAINING PROTEIN"/>
    <property type="match status" value="1"/>
</dbReference>
<dbReference type="STRING" id="1619013.UT41_C0001G0309"/>
<protein>
    <recommendedName>
        <fullName evidence="2">Type IV secretion system coupling protein TraD DNA-binding domain-containing protein</fullName>
    </recommendedName>
</protein>
<accession>A0A0G0QQW6</accession>
<dbReference type="EMBL" id="LBWR01000001">
    <property type="protein sequence ID" value="KKR12765.1"/>
    <property type="molecule type" value="Genomic_DNA"/>
</dbReference>
<dbReference type="AlphaFoldDB" id="A0A0G0QQW6"/>
<sequence length="634" mass="71556">MSNKEVSIFAKTNFRNQSVNFGIKANDRLRHMYLIGKSGTGKTTLMKNLMINDIKNGFGVAVLDPHGEFVEELLKHVPEDRIKDVIYVNPSDIENPVGFNPLERVGDEHAHLVASAVMGVFQKIWVDAWSARMEYILNNTLLALLEYPGTTLLSIMRMLAEKEYRLKVVSNLKDPVIKSFWENEFAKYTDKFMTEAIAPLQNKVGQFSSNPVIRNIIGQPKSTINMRKAMDEGKILICNLSQGRLGEDNSALLGAMIITKIQLAAMSRIDMPEAERRPFFLYIDEFQNFSTGAFTKIFAEARKYGLGLVLAHQYVDQLKQEEGLAEAIVGNVGTLAMFRVGSIDAMFFEHEFEPEFTPQDMIGLSNRHIYLKLLVDGQASRPFSAETLPPYPIPQPNYEDVIIENSRRNYSMPKALVDEMISKEYMGSGKASMDDKVMRRDEKSLGSMLTPREHSAKRDYPRQDNNNRSSERPRPATSNTSPAKPAFGGDRRVDSNQQRPFVRQVTDQGKSIVRPPMHHDKTPNPDSAFAKIVSGEPMSRPVANHDRPKHVYEKKPVNIDDLKKAIEESLQKRKEIKPFDTAPSFANPPSFKTSDGQRATEGKQDKPFDTAQDKQPEEKTAQPPKDIEGNNSTL</sequence>
<evidence type="ECO:0000313" key="4">
    <source>
        <dbReference type="Proteomes" id="UP000034665"/>
    </source>
</evidence>
<dbReference type="Pfam" id="PF10412">
    <property type="entry name" value="TrwB_AAD_bind"/>
    <property type="match status" value="1"/>
</dbReference>
<dbReference type="SUPFAM" id="SSF52540">
    <property type="entry name" value="P-loop containing nucleoside triphosphate hydrolases"/>
    <property type="match status" value="1"/>
</dbReference>
<proteinExistence type="predicted"/>
<feature type="region of interest" description="Disordered" evidence="1">
    <location>
        <begin position="445"/>
        <end position="551"/>
    </location>
</feature>
<name>A0A0G0QQW6_9BACT</name>
<feature type="compositionally biased region" description="Basic and acidic residues" evidence="1">
    <location>
        <begin position="598"/>
        <end position="628"/>
    </location>
</feature>